<name>A0A507DVK2_9FUNG</name>
<evidence type="ECO:0000256" key="2">
    <source>
        <dbReference type="ARBA" id="ARBA00022803"/>
    </source>
</evidence>
<feature type="repeat" description="TPR" evidence="3">
    <location>
        <begin position="663"/>
        <end position="696"/>
    </location>
</feature>
<dbReference type="Pfam" id="PF13431">
    <property type="entry name" value="TPR_17"/>
    <property type="match status" value="1"/>
</dbReference>
<dbReference type="Gene3D" id="1.25.40.10">
    <property type="entry name" value="Tetratricopeptide repeat domain"/>
    <property type="match status" value="6"/>
</dbReference>
<organism evidence="4 5">
    <name type="scientific">Powellomyces hirtus</name>
    <dbReference type="NCBI Taxonomy" id="109895"/>
    <lineage>
        <taxon>Eukaryota</taxon>
        <taxon>Fungi</taxon>
        <taxon>Fungi incertae sedis</taxon>
        <taxon>Chytridiomycota</taxon>
        <taxon>Chytridiomycota incertae sedis</taxon>
        <taxon>Chytridiomycetes</taxon>
        <taxon>Spizellomycetales</taxon>
        <taxon>Powellomycetaceae</taxon>
        <taxon>Powellomyces</taxon>
    </lineage>
</organism>
<dbReference type="GO" id="GO:0055087">
    <property type="term" value="C:Ski complex"/>
    <property type="evidence" value="ECO:0007669"/>
    <property type="project" value="InterPro"/>
</dbReference>
<protein>
    <recommendedName>
        <fullName evidence="6">Superkiller protein 3</fullName>
    </recommendedName>
</protein>
<reference evidence="4 5" key="1">
    <citation type="journal article" date="2019" name="Sci. Rep.">
        <title>Comparative genomics of chytrid fungi reveal insights into the obligate biotrophic and pathogenic lifestyle of Synchytrium endobioticum.</title>
        <authorList>
            <person name="van de Vossenberg B.T.L.H."/>
            <person name="Warris S."/>
            <person name="Nguyen H.D.T."/>
            <person name="van Gent-Pelzer M.P.E."/>
            <person name="Joly D.L."/>
            <person name="van de Geest H.C."/>
            <person name="Bonants P.J.M."/>
            <person name="Smith D.S."/>
            <person name="Levesque C.A."/>
            <person name="van der Lee T.A.J."/>
        </authorList>
    </citation>
    <scope>NUCLEOTIDE SEQUENCE [LARGE SCALE GENOMIC DNA]</scope>
    <source>
        <strain evidence="4 5">CBS 809.83</strain>
    </source>
</reference>
<keyword evidence="5" id="KW-1185">Reference proteome</keyword>
<dbReference type="InterPro" id="IPR011990">
    <property type="entry name" value="TPR-like_helical_dom_sf"/>
</dbReference>
<dbReference type="Pfam" id="PF13414">
    <property type="entry name" value="TPR_11"/>
    <property type="match status" value="1"/>
</dbReference>
<dbReference type="Pfam" id="PF13432">
    <property type="entry name" value="TPR_16"/>
    <property type="match status" value="3"/>
</dbReference>
<dbReference type="InterPro" id="IPR039226">
    <property type="entry name" value="Ski3/TTC37"/>
</dbReference>
<dbReference type="SMART" id="SM00028">
    <property type="entry name" value="TPR"/>
    <property type="match status" value="14"/>
</dbReference>
<evidence type="ECO:0000313" key="4">
    <source>
        <dbReference type="EMBL" id="TPX55586.1"/>
    </source>
</evidence>
<dbReference type="SUPFAM" id="SSF48452">
    <property type="entry name" value="TPR-like"/>
    <property type="match status" value="6"/>
</dbReference>
<dbReference type="STRING" id="109895.A0A507DVK2"/>
<accession>A0A507DVK2</accession>
<feature type="repeat" description="TPR" evidence="3">
    <location>
        <begin position="924"/>
        <end position="957"/>
    </location>
</feature>
<evidence type="ECO:0000256" key="1">
    <source>
        <dbReference type="ARBA" id="ARBA00022737"/>
    </source>
</evidence>
<feature type="repeat" description="TPR" evidence="3">
    <location>
        <begin position="629"/>
        <end position="662"/>
    </location>
</feature>
<evidence type="ECO:0000256" key="3">
    <source>
        <dbReference type="PROSITE-ProRule" id="PRU00339"/>
    </source>
</evidence>
<dbReference type="GO" id="GO:0006401">
    <property type="term" value="P:RNA catabolic process"/>
    <property type="evidence" value="ECO:0007669"/>
    <property type="project" value="InterPro"/>
</dbReference>
<evidence type="ECO:0000313" key="5">
    <source>
        <dbReference type="Proteomes" id="UP000318582"/>
    </source>
</evidence>
<gene>
    <name evidence="4" type="ORF">PhCBS80983_g05193</name>
</gene>
<dbReference type="InterPro" id="IPR019734">
    <property type="entry name" value="TPR_rpt"/>
</dbReference>
<dbReference type="PROSITE" id="PS50005">
    <property type="entry name" value="TPR"/>
    <property type="match status" value="4"/>
</dbReference>
<dbReference type="Proteomes" id="UP000318582">
    <property type="component" value="Unassembled WGS sequence"/>
</dbReference>
<keyword evidence="1" id="KW-0677">Repeat</keyword>
<comment type="caution">
    <text evidence="4">The sequence shown here is derived from an EMBL/GenBank/DDBJ whole genome shotgun (WGS) entry which is preliminary data.</text>
</comment>
<feature type="repeat" description="TPR" evidence="3">
    <location>
        <begin position="454"/>
        <end position="487"/>
    </location>
</feature>
<keyword evidence="2 3" id="KW-0802">TPR repeat</keyword>
<evidence type="ECO:0008006" key="6">
    <source>
        <dbReference type="Google" id="ProtNLM"/>
    </source>
</evidence>
<dbReference type="PANTHER" id="PTHR15704:SF7">
    <property type="entry name" value="SUPERKILLER COMPLEX PROTEIN 3"/>
    <property type="match status" value="1"/>
</dbReference>
<sequence length="1614" mass="176943">MSVVKRLLKSAREVIGKKDFELAKDYCQQILDIEEENYNALVFLGLAEQHLNHPTDSEKAYSRAVKLSPSNPLALQEAGDQGLANLYTQGNDESLARTWEALCDLYNESKDGAKVLDLINKLTELFEKNGQLFKAVNVLKALAPGGKYHDVCSTSAPPPLELWRRIAALQEKHNETTQTKEVEARRRRLGADTVDVIREKVEREVLVASELDSTYEQILLSIDEDSADIALKYLEYLDRKILYVELEERSKIHTRMVSLAESLHAQNVKSPVALDVLLNSQDVSIGDYDVDLLTTVRDASCGSISDLADAYLKWRLDGDRAGALTELRADPAKHATSFIAQWLLGEIYLGLRDYTSAATVFSRAVHLNTLYSERTGHQRVAVTASLHLSLARAYHMAGTRTLPEALSLYKAVVQQNLKSDEGLLGLGSVLRDMGKFDEAIRCLEKLVPTERFSHAAKSELGWVHFKKGEYQQAIDLLQDAVDKKADATNLFRLGRAYWALNGTYRSDKQYCHAAWLRAAKLDPDNAPVFAFLGHFYAEVEKDQVRAIRCYTRATSIDPGNEDAARALSTIRLENNERVSAENVLNAYLARQPRSSWGWRLLGSLSLVNQNNVAAISHLQAALRIDPKDTRCWEALGEAYTLGGKFAAALKAYGRAIEHEPDSASLYYQVGILKQKLGLFGDAIESFRHALSLTATAANSNNRHLPTIQGLCASQLSEAKRLFEEGAHGQCAQLLGEALEYTVQALKENKIHSFAKILGDICLAYRTLVPAHAERVDKSAIQGALVVLNSVVEIPESDPELSADAKAYESLDLILCCSTTAYKVALSLCGPVKSDNVATVAAGYWNDLGLAYFYRSESRFFDNDASKALKKKLSDHAIACAKMAIQKEPRSELYWNALAVYHLRTNARLSQHALIKAIEINPSSAPLWTNLGFLYLREKDLDLAQQAFSRAQFVDPEWGLGWLGHGLVAEGSGKDALEYFEQAFDLGTHIALEINYAYPRALHRHAVVSGQSTPGTASLCLYKYTQQRPLDWAALNLLGLCLEREKQYGRAAESFTKALRALDLTTVPAEGKASHCHNITENLARVLCSVGHYAQATECYGLLASLGAGDTYTHLSNGLALSFEGRLQEGLAVFEKALETAASAPASEEATKVTLLNDVTFTLAQVLYALASEQHQDLAKQQLLSCITRTPQHIKALMALCAFGLVRQDGNLAQSAAAQILKLTPEALGDHDADADRLLSALFAIQGNMAAAKGFISKSLHRSPWKAERWQRLAEFLYQRSPDGTAALTTAESALRRTFAGAESTDLRANVLITSGMAELAAGTLRTRSMRRSARSRKYCLQKAVRTSPSDPAAWMALGIQTRSELASVTSGSELKSDTSRKLNHISKRVGEATAAVAGSKQKQMQSGSYVSTKQKNRASTAMGWANLLIADSLVVEAQLSQAEKPDVERVRTASALVSSVLELKDPLLHGYAYTVLGRGLRVAGDIQGAAQAFKQALALGFGFEDLAALYKTLGLDRASEMCLRHALTAKSYVHARQKSPVLLRLAMLAFSEANMALVNEAVNEGLKLNPGSTAGRCLQALTNARAGDHAKALKILRSLPADPYVAEMIEIVSK</sequence>
<proteinExistence type="predicted"/>
<dbReference type="PANTHER" id="PTHR15704">
    <property type="entry name" value="SUPERKILLER 3 PROTEIN-RELATED"/>
    <property type="match status" value="1"/>
</dbReference>
<dbReference type="EMBL" id="QEAQ01000103">
    <property type="protein sequence ID" value="TPX55586.1"/>
    <property type="molecule type" value="Genomic_DNA"/>
</dbReference>